<dbReference type="InterPro" id="IPR036388">
    <property type="entry name" value="WH-like_DNA-bd_sf"/>
</dbReference>
<reference evidence="8 11" key="1">
    <citation type="submission" date="2016-07" db="EMBL/GenBank/DDBJ databases">
        <title>Characterization of isolates of Eisenbergiella tayi derived from blood cultures, using whole genome sequencing.</title>
        <authorList>
            <person name="Burdz T."/>
            <person name="Wiebe D."/>
            <person name="Huynh C."/>
            <person name="Bernard K."/>
        </authorList>
    </citation>
    <scope>NUCLEOTIDE SEQUENCE [LARGE SCALE GENOMIC DNA]</scope>
    <source>
        <strain evidence="8 11">NML 110608</strain>
    </source>
</reference>
<dbReference type="GO" id="GO:0003700">
    <property type="term" value="F:DNA-binding transcription factor activity"/>
    <property type="evidence" value="ECO:0007669"/>
    <property type="project" value="TreeGrafter"/>
</dbReference>
<dbReference type="PROSITE" id="PS51077">
    <property type="entry name" value="HTH_ICLR"/>
    <property type="match status" value="1"/>
</dbReference>
<dbReference type="InterPro" id="IPR050707">
    <property type="entry name" value="HTH_MetabolicPath_Reg"/>
</dbReference>
<feature type="domain" description="IclR-ED" evidence="7">
    <location>
        <begin position="70"/>
        <end position="255"/>
    </location>
</feature>
<dbReference type="PANTHER" id="PTHR30136:SF35">
    <property type="entry name" value="HTH-TYPE TRANSCRIPTIONAL REGULATOR RV1719"/>
    <property type="match status" value="1"/>
</dbReference>
<evidence type="ECO:0000256" key="2">
    <source>
        <dbReference type="ARBA" id="ARBA00023125"/>
    </source>
</evidence>
<dbReference type="GO" id="GO:0045892">
    <property type="term" value="P:negative regulation of DNA-templated transcription"/>
    <property type="evidence" value="ECO:0007669"/>
    <property type="project" value="TreeGrafter"/>
</dbReference>
<evidence type="ECO:0000313" key="10">
    <source>
        <dbReference type="EMBL" id="ODR59255.1"/>
    </source>
</evidence>
<dbReference type="InterPro" id="IPR036390">
    <property type="entry name" value="WH_DNA-bd_sf"/>
</dbReference>
<comment type="function">
    <text evidence="4">May be an activator protein for the gylABX operon.</text>
</comment>
<dbReference type="SUPFAM" id="SSF55781">
    <property type="entry name" value="GAF domain-like"/>
    <property type="match status" value="1"/>
</dbReference>
<gene>
    <name evidence="8" type="primary">kdgR_1</name>
    <name evidence="9" type="ORF">BEI59_10600</name>
    <name evidence="8" type="ORF">BEI61_01276</name>
    <name evidence="10" type="ORF">BEI63_06985</name>
</gene>
<dbReference type="InterPro" id="IPR029016">
    <property type="entry name" value="GAF-like_dom_sf"/>
</dbReference>
<sequence>MADNSSVQSVERTFDIIENLSSAPQGLTLLELSSDVGLPKSTVHRLLSTLTGRGYITQDPESKKYLLTLKLFEVSSRSLAGFDILSAARPYLQHLSMITNEAVHLVVREGHEVVYIYKEDSSKNTVRMASHIGLHNPMYCTGVGKAIMAYLPRSEQEQIWKATEIIPYTVKTITDYELMLKELDHIKECGYAIDDEEHENDVCCAACPIFDYTNMPYAAISISAPRSRMDNDRMEHRIIPELLTATRRISGIMGCPEHS</sequence>
<protein>
    <recommendedName>
        <fullName evidence="5">Glycerol operon regulatory protein</fullName>
    </recommendedName>
</protein>
<keyword evidence="3" id="KW-0804">Transcription</keyword>
<dbReference type="GO" id="GO:0003677">
    <property type="term" value="F:DNA binding"/>
    <property type="evidence" value="ECO:0007669"/>
    <property type="project" value="UniProtKB-KW"/>
</dbReference>
<dbReference type="PROSITE" id="PS51078">
    <property type="entry name" value="ICLR_ED"/>
    <property type="match status" value="1"/>
</dbReference>
<dbReference type="Proteomes" id="UP000094067">
    <property type="component" value="Unassembled WGS sequence"/>
</dbReference>
<dbReference type="SMART" id="SM00346">
    <property type="entry name" value="HTH_ICLR"/>
    <property type="match status" value="1"/>
</dbReference>
<dbReference type="EMBL" id="MEHD01000015">
    <property type="protein sequence ID" value="ODR59255.1"/>
    <property type="molecule type" value="Genomic_DNA"/>
</dbReference>
<dbReference type="Gene3D" id="1.10.10.10">
    <property type="entry name" value="Winged helix-like DNA-binding domain superfamily/Winged helix DNA-binding domain"/>
    <property type="match status" value="1"/>
</dbReference>
<dbReference type="RefSeq" id="WP_069151673.1">
    <property type="nucleotide sequence ID" value="NZ_DAWDRA010000448.1"/>
</dbReference>
<keyword evidence="13" id="KW-1185">Reference proteome</keyword>
<dbReference type="InterPro" id="IPR014757">
    <property type="entry name" value="Tscrpt_reg_IclR_C"/>
</dbReference>
<proteinExistence type="predicted"/>
<dbReference type="Proteomes" id="UP000094869">
    <property type="component" value="Unassembled WGS sequence"/>
</dbReference>
<evidence type="ECO:0000259" key="6">
    <source>
        <dbReference type="PROSITE" id="PS51077"/>
    </source>
</evidence>
<evidence type="ECO:0000313" key="11">
    <source>
        <dbReference type="Proteomes" id="UP000094067"/>
    </source>
</evidence>
<comment type="caution">
    <text evidence="8">The sequence shown here is derived from an EMBL/GenBank/DDBJ whole genome shotgun (WGS) entry which is preliminary data.</text>
</comment>
<evidence type="ECO:0000313" key="13">
    <source>
        <dbReference type="Proteomes" id="UP000094869"/>
    </source>
</evidence>
<feature type="domain" description="HTH iclR-type" evidence="6">
    <location>
        <begin position="7"/>
        <end position="69"/>
    </location>
</feature>
<accession>A0A1E3A9K0</accession>
<evidence type="ECO:0000256" key="4">
    <source>
        <dbReference type="ARBA" id="ARBA00058938"/>
    </source>
</evidence>
<keyword evidence="2" id="KW-0238">DNA-binding</keyword>
<dbReference type="Pfam" id="PF09339">
    <property type="entry name" value="HTH_IclR"/>
    <property type="match status" value="1"/>
</dbReference>
<evidence type="ECO:0000313" key="8">
    <source>
        <dbReference type="EMBL" id="ODM05388.1"/>
    </source>
</evidence>
<reference evidence="10 13" key="2">
    <citation type="submission" date="2016-08" db="EMBL/GenBank/DDBJ databases">
        <title>Characterization of Isolates of Eisenbergiella tayi Derived from Blood Cultures, Using Whole Genome Sequencing.</title>
        <authorList>
            <person name="Bernier A.-M."/>
            <person name="Burdz T."/>
            <person name="Wiebe D."/>
            <person name="Bernard K."/>
        </authorList>
    </citation>
    <scope>NUCLEOTIDE SEQUENCE [LARGE SCALE GENOMIC DNA]</scope>
    <source>
        <strain evidence="10 13">NML120146</strain>
    </source>
</reference>
<evidence type="ECO:0000256" key="1">
    <source>
        <dbReference type="ARBA" id="ARBA00023015"/>
    </source>
</evidence>
<evidence type="ECO:0000259" key="7">
    <source>
        <dbReference type="PROSITE" id="PS51078"/>
    </source>
</evidence>
<name>A0A1E3A9K0_9FIRM</name>
<dbReference type="AlphaFoldDB" id="A0A1E3A9K0"/>
<evidence type="ECO:0000256" key="3">
    <source>
        <dbReference type="ARBA" id="ARBA00023163"/>
    </source>
</evidence>
<dbReference type="EMBL" id="MCGH01000002">
    <property type="protein sequence ID" value="ODM05388.1"/>
    <property type="molecule type" value="Genomic_DNA"/>
</dbReference>
<evidence type="ECO:0000313" key="12">
    <source>
        <dbReference type="Proteomes" id="UP000094271"/>
    </source>
</evidence>
<dbReference type="OrthoDB" id="9791752at2"/>
<evidence type="ECO:0000313" key="9">
    <source>
        <dbReference type="EMBL" id="ODR52478.1"/>
    </source>
</evidence>
<dbReference type="SUPFAM" id="SSF46785">
    <property type="entry name" value="Winged helix' DNA-binding domain"/>
    <property type="match status" value="1"/>
</dbReference>
<dbReference type="Pfam" id="PF01614">
    <property type="entry name" value="IclR_C"/>
    <property type="match status" value="1"/>
</dbReference>
<reference evidence="9 12" key="3">
    <citation type="submission" date="2016-08" db="EMBL/GenBank/DDBJ databases">
        <authorList>
            <person name="Seilhamer J.J."/>
        </authorList>
    </citation>
    <scope>NUCLEOTIDE SEQUENCE [LARGE SCALE GENOMIC DNA]</scope>
    <source>
        <strain evidence="9 12">NML150140-1</strain>
    </source>
</reference>
<organism evidence="8 11">
    <name type="scientific">Eisenbergiella tayi</name>
    <dbReference type="NCBI Taxonomy" id="1432052"/>
    <lineage>
        <taxon>Bacteria</taxon>
        <taxon>Bacillati</taxon>
        <taxon>Bacillota</taxon>
        <taxon>Clostridia</taxon>
        <taxon>Lachnospirales</taxon>
        <taxon>Lachnospiraceae</taxon>
        <taxon>Eisenbergiella</taxon>
    </lineage>
</organism>
<keyword evidence="1" id="KW-0805">Transcription regulation</keyword>
<evidence type="ECO:0000256" key="5">
    <source>
        <dbReference type="ARBA" id="ARBA00070406"/>
    </source>
</evidence>
<dbReference type="InterPro" id="IPR005471">
    <property type="entry name" value="Tscrpt_reg_IclR_N"/>
</dbReference>
<dbReference type="EMBL" id="MEHA01000006">
    <property type="protein sequence ID" value="ODR52478.1"/>
    <property type="molecule type" value="Genomic_DNA"/>
</dbReference>
<dbReference type="PANTHER" id="PTHR30136">
    <property type="entry name" value="HELIX-TURN-HELIX TRANSCRIPTIONAL REGULATOR, ICLR FAMILY"/>
    <property type="match status" value="1"/>
</dbReference>
<dbReference type="Proteomes" id="UP000094271">
    <property type="component" value="Unassembled WGS sequence"/>
</dbReference>
<dbReference type="Gene3D" id="3.30.450.40">
    <property type="match status" value="1"/>
</dbReference>
<dbReference type="FunFam" id="1.10.10.10:FF:000056">
    <property type="entry name" value="IclR family transcriptional regulator"/>
    <property type="match status" value="1"/>
</dbReference>